<dbReference type="PANTHER" id="PTHR47466:SF1">
    <property type="entry name" value="METALLOPROTEASE MEP1 (AFU_ORTHOLOGUE AFUA_1G07730)-RELATED"/>
    <property type="match status" value="1"/>
</dbReference>
<feature type="domain" description="Peptidase M43 pregnancy-associated plasma-A" evidence="12">
    <location>
        <begin position="178"/>
        <end position="259"/>
    </location>
</feature>
<dbReference type="MEROPS" id="M43.008"/>
<dbReference type="Pfam" id="PF05572">
    <property type="entry name" value="Peptidase_M43"/>
    <property type="match status" value="1"/>
</dbReference>
<keyword evidence="6" id="KW-0378">Hydrolase</keyword>
<evidence type="ECO:0000256" key="2">
    <source>
        <dbReference type="ARBA" id="ARBA00008721"/>
    </source>
</evidence>
<evidence type="ECO:0000313" key="14">
    <source>
        <dbReference type="Proteomes" id="UP000054544"/>
    </source>
</evidence>
<keyword evidence="8" id="KW-0482">Metalloprotease</keyword>
<dbReference type="GO" id="GO:0046872">
    <property type="term" value="F:metal ion binding"/>
    <property type="evidence" value="ECO:0007669"/>
    <property type="project" value="UniProtKB-KW"/>
</dbReference>
<proteinExistence type="inferred from homology"/>
<evidence type="ECO:0000256" key="10">
    <source>
        <dbReference type="SAM" id="MobiDB-lite"/>
    </source>
</evidence>
<evidence type="ECO:0000256" key="8">
    <source>
        <dbReference type="ARBA" id="ARBA00023049"/>
    </source>
</evidence>
<keyword evidence="14" id="KW-1185">Reference proteome</keyword>
<feature type="compositionally biased region" description="Pro residues" evidence="10">
    <location>
        <begin position="435"/>
        <end position="446"/>
    </location>
</feature>
<evidence type="ECO:0000256" key="4">
    <source>
        <dbReference type="ARBA" id="ARBA00022723"/>
    </source>
</evidence>
<keyword evidence="5 11" id="KW-0732">Signal</keyword>
<evidence type="ECO:0000256" key="7">
    <source>
        <dbReference type="ARBA" id="ARBA00022833"/>
    </source>
</evidence>
<dbReference type="PANTHER" id="PTHR47466">
    <property type="match status" value="1"/>
</dbReference>
<evidence type="ECO:0000256" key="3">
    <source>
        <dbReference type="ARBA" id="ARBA00022670"/>
    </source>
</evidence>
<evidence type="ECO:0000313" key="13">
    <source>
        <dbReference type="EMBL" id="KJK76609.1"/>
    </source>
</evidence>
<sequence length="502" mass="55896">MLPFIFSASLWLALLAPILAVRDELAAAHRELAAIERNLTRQGQSPVHPRVYIDAYMHVLSPPGEEILSLDTLKKQFEVLNTAFQPANFSFILQGIEWDSSKSFTSFSYPYGGSWYHKGDKSSLNIFFVKHISWQADLILGGESSGPDLLEGYAKEDGVRIAAGTVPGGYFEAFSGGLTTVHEVGHWFGLEHTFEGGCDGEGDFIDDTPASANASRGCLIGRNSCPGKEGLDPIHNMMDYSDDACKTGFTRGQIDRMHGLWNKYRSFENDTQPRPWLLWIPSKPVRQTHKLPFFPDPWNIDLAKQRCRRNTEGSAEEHRESYCGTNLYCQERLYEFGDGDKYADTATCLSVRTDPQSNEPYTKALPWTTGTIPDEVCQKFSDLNYFPERTCGTDHYCKGFDSPSQATISDADNRDARGKYNSTTSCLDDHDPAPAASPKPTVEPTPVLPTVQVKQCRKHNYKLEVLEGQACPDGTSAQEWESGMPQPTKDASGCYQFAANCR</sequence>
<comment type="function">
    <text evidence="1">Secreted metalloproteinase that allows assimilation of proteinaceous substrates.</text>
</comment>
<feature type="chain" id="PRO_5002341975" description="Peptidase M43 pregnancy-associated plasma-A domain-containing protein" evidence="11">
    <location>
        <begin position="21"/>
        <end position="502"/>
    </location>
</feature>
<dbReference type="GO" id="GO:0008237">
    <property type="term" value="F:metallopeptidase activity"/>
    <property type="evidence" value="ECO:0007669"/>
    <property type="project" value="UniProtKB-KW"/>
</dbReference>
<dbReference type="SUPFAM" id="SSF55486">
    <property type="entry name" value="Metalloproteases ('zincins'), catalytic domain"/>
    <property type="match status" value="1"/>
</dbReference>
<keyword evidence="9" id="KW-1015">Disulfide bond</keyword>
<comment type="similarity">
    <text evidence="2">Belongs to the peptidase M43B family.</text>
</comment>
<dbReference type="Proteomes" id="UP000054544">
    <property type="component" value="Unassembled WGS sequence"/>
</dbReference>
<keyword evidence="7" id="KW-0862">Zinc</keyword>
<feature type="region of interest" description="Disordered" evidence="10">
    <location>
        <begin position="407"/>
        <end position="446"/>
    </location>
</feature>
<gene>
    <name evidence="13" type="ORF">H634G_08197</name>
</gene>
<dbReference type="Gene3D" id="3.40.390.10">
    <property type="entry name" value="Collagenase (Catalytic Domain)"/>
    <property type="match status" value="1"/>
</dbReference>
<reference evidence="14" key="1">
    <citation type="journal article" date="2014" name="BMC Genomics">
        <title>The genome sequence of the biocontrol fungus Metarhizium anisopliae and comparative genomics of Metarhizium species.</title>
        <authorList>
            <person name="Pattemore J.A."/>
            <person name="Hane J.K."/>
            <person name="Williams A.H."/>
            <person name="Wilson B.A."/>
            <person name="Stodart B.J."/>
            <person name="Ash G.J."/>
        </authorList>
    </citation>
    <scope>NUCLEOTIDE SEQUENCE [LARGE SCALE GENOMIC DNA]</scope>
    <source>
        <strain evidence="14">BRIP 53293</strain>
    </source>
</reference>
<protein>
    <recommendedName>
        <fullName evidence="12">Peptidase M43 pregnancy-associated plasma-A domain-containing protein</fullName>
    </recommendedName>
</protein>
<dbReference type="STRING" id="1291518.A0A0D9NRL8"/>
<accession>A0A0D9NRL8</accession>
<dbReference type="InterPro" id="IPR024079">
    <property type="entry name" value="MetalloPept_cat_dom_sf"/>
</dbReference>
<name>A0A0D9NRL8_METAN</name>
<evidence type="ECO:0000256" key="11">
    <source>
        <dbReference type="SAM" id="SignalP"/>
    </source>
</evidence>
<dbReference type="InterPro" id="IPR008754">
    <property type="entry name" value="Peptidase_M43"/>
</dbReference>
<evidence type="ECO:0000256" key="5">
    <source>
        <dbReference type="ARBA" id="ARBA00022729"/>
    </source>
</evidence>
<dbReference type="AlphaFoldDB" id="A0A0D9NRL8"/>
<keyword evidence="3" id="KW-0645">Protease</keyword>
<evidence type="ECO:0000256" key="9">
    <source>
        <dbReference type="ARBA" id="ARBA00023157"/>
    </source>
</evidence>
<evidence type="ECO:0000259" key="12">
    <source>
        <dbReference type="Pfam" id="PF05572"/>
    </source>
</evidence>
<feature type="signal peptide" evidence="11">
    <location>
        <begin position="1"/>
        <end position="20"/>
    </location>
</feature>
<dbReference type="EMBL" id="KE384743">
    <property type="protein sequence ID" value="KJK76609.1"/>
    <property type="molecule type" value="Genomic_DNA"/>
</dbReference>
<dbReference type="GO" id="GO:0006508">
    <property type="term" value="P:proteolysis"/>
    <property type="evidence" value="ECO:0007669"/>
    <property type="project" value="UniProtKB-KW"/>
</dbReference>
<evidence type="ECO:0000256" key="6">
    <source>
        <dbReference type="ARBA" id="ARBA00022801"/>
    </source>
</evidence>
<keyword evidence="4" id="KW-0479">Metal-binding</keyword>
<evidence type="ECO:0000256" key="1">
    <source>
        <dbReference type="ARBA" id="ARBA00003174"/>
    </source>
</evidence>
<organism evidence="13 14">
    <name type="scientific">Metarhizium anisopliae BRIP 53293</name>
    <dbReference type="NCBI Taxonomy" id="1291518"/>
    <lineage>
        <taxon>Eukaryota</taxon>
        <taxon>Fungi</taxon>
        <taxon>Dikarya</taxon>
        <taxon>Ascomycota</taxon>
        <taxon>Pezizomycotina</taxon>
        <taxon>Sordariomycetes</taxon>
        <taxon>Hypocreomycetidae</taxon>
        <taxon>Hypocreales</taxon>
        <taxon>Clavicipitaceae</taxon>
        <taxon>Metarhizium</taxon>
    </lineage>
</organism>
<dbReference type="CDD" id="cd04275">
    <property type="entry name" value="ZnMc_pappalysin_like"/>
    <property type="match status" value="1"/>
</dbReference>